<feature type="transmembrane region" description="Helical" evidence="8">
    <location>
        <begin position="402"/>
        <end position="419"/>
    </location>
</feature>
<accession>A0ABS4IRS1</accession>
<comment type="subcellular location">
    <subcellularLocation>
        <location evidence="1">Cell membrane</location>
        <topology evidence="1">Multi-pass membrane protein</topology>
    </subcellularLocation>
</comment>
<protein>
    <recommendedName>
        <fullName evidence="9">Glycosyltransferase RgtA/B/C/D-like domain-containing protein</fullName>
    </recommendedName>
</protein>
<feature type="transmembrane region" description="Helical" evidence="8">
    <location>
        <begin position="174"/>
        <end position="191"/>
    </location>
</feature>
<gene>
    <name evidence="10" type="ORF">J2Z66_001871</name>
</gene>
<feature type="transmembrane region" description="Helical" evidence="8">
    <location>
        <begin position="431"/>
        <end position="448"/>
    </location>
</feature>
<dbReference type="InterPro" id="IPR038731">
    <property type="entry name" value="RgtA/B/C-like"/>
</dbReference>
<keyword evidence="6 8" id="KW-1133">Transmembrane helix</keyword>
<organism evidence="10 11">
    <name type="scientific">Paenibacillus eucommiae</name>
    <dbReference type="NCBI Taxonomy" id="1355755"/>
    <lineage>
        <taxon>Bacteria</taxon>
        <taxon>Bacillati</taxon>
        <taxon>Bacillota</taxon>
        <taxon>Bacilli</taxon>
        <taxon>Bacillales</taxon>
        <taxon>Paenibacillaceae</taxon>
        <taxon>Paenibacillus</taxon>
    </lineage>
</organism>
<keyword evidence="2" id="KW-1003">Cell membrane</keyword>
<feature type="transmembrane region" description="Helical" evidence="8">
    <location>
        <begin position="221"/>
        <end position="237"/>
    </location>
</feature>
<feature type="transmembrane region" description="Helical" evidence="8">
    <location>
        <begin position="146"/>
        <end position="167"/>
    </location>
</feature>
<evidence type="ECO:0000259" key="9">
    <source>
        <dbReference type="Pfam" id="PF13231"/>
    </source>
</evidence>
<proteinExistence type="predicted"/>
<evidence type="ECO:0000313" key="11">
    <source>
        <dbReference type="Proteomes" id="UP001519287"/>
    </source>
</evidence>
<feature type="transmembrane region" description="Helical" evidence="8">
    <location>
        <begin position="70"/>
        <end position="89"/>
    </location>
</feature>
<dbReference type="Pfam" id="PF13231">
    <property type="entry name" value="PMT_2"/>
    <property type="match status" value="1"/>
</dbReference>
<evidence type="ECO:0000256" key="1">
    <source>
        <dbReference type="ARBA" id="ARBA00004651"/>
    </source>
</evidence>
<name>A0ABS4IRS1_9BACL</name>
<feature type="transmembrane region" description="Helical" evidence="8">
    <location>
        <begin position="12"/>
        <end position="32"/>
    </location>
</feature>
<feature type="transmembrane region" description="Helical" evidence="8">
    <location>
        <begin position="243"/>
        <end position="265"/>
    </location>
</feature>
<comment type="caution">
    <text evidence="10">The sequence shown here is derived from an EMBL/GenBank/DDBJ whole genome shotgun (WGS) entry which is preliminary data.</text>
</comment>
<evidence type="ECO:0000256" key="8">
    <source>
        <dbReference type="SAM" id="Phobius"/>
    </source>
</evidence>
<dbReference type="RefSeq" id="WP_209971055.1">
    <property type="nucleotide sequence ID" value="NZ_JAGGLB010000004.1"/>
</dbReference>
<sequence length="484" mass="54897">MDKLQKSGWMASKLLACFGIIFFGVTFVSTFVNMFFVNASVSKMLGALFVVYAVLLALVHVVTAYMSRRLFLVLLMAAAVVLRVVWILMIDTPPVSDFAVMHDTALRLAGGDFSVGHAEYFTNWTYQLGFTVYEALMIKLFGDPIIILKIANIVFSAATIYVIYLTAAKVFNEFCGRVSALLFAFYIPNIVMCSVLTNQHLSVFLFFLGCYFILHKGMTAKYNWIFIGICFALGNVIRPLGSFFIVGFVVYVVLIQLVPFGKTLFKQKQARSILQKMVGVVAVFFVVQQLVNFSFIYAGITDYKLSNREPYWKFMVGLNAETNGTWSSEDSEYARPFKVGAERDAAELEVIKERLADKSQVAALFVRKLAIFWGSEDASVFWSVWDMDKPTLAFTLKLVERVTYFLMAGFAIITFLGLIRRKDPELNNQAYMLFLILLLGYAAVHLVIEIQTRYRLDIMPAFIILQSFGLYVVYKRLGLKRQTQ</sequence>
<evidence type="ECO:0000256" key="6">
    <source>
        <dbReference type="ARBA" id="ARBA00022989"/>
    </source>
</evidence>
<feature type="transmembrane region" description="Helical" evidence="8">
    <location>
        <begin position="454"/>
        <end position="474"/>
    </location>
</feature>
<keyword evidence="3" id="KW-0328">Glycosyltransferase</keyword>
<evidence type="ECO:0000256" key="7">
    <source>
        <dbReference type="ARBA" id="ARBA00023136"/>
    </source>
</evidence>
<keyword evidence="11" id="KW-1185">Reference proteome</keyword>
<feature type="transmembrane region" description="Helical" evidence="8">
    <location>
        <begin position="197"/>
        <end position="214"/>
    </location>
</feature>
<dbReference type="EMBL" id="JAGGLB010000004">
    <property type="protein sequence ID" value="MBP1990273.1"/>
    <property type="molecule type" value="Genomic_DNA"/>
</dbReference>
<keyword evidence="5 8" id="KW-0812">Transmembrane</keyword>
<feature type="transmembrane region" description="Helical" evidence="8">
    <location>
        <begin position="277"/>
        <end position="300"/>
    </location>
</feature>
<dbReference type="PANTHER" id="PTHR33908:SF11">
    <property type="entry name" value="MEMBRANE PROTEIN"/>
    <property type="match status" value="1"/>
</dbReference>
<evidence type="ECO:0000256" key="2">
    <source>
        <dbReference type="ARBA" id="ARBA00022475"/>
    </source>
</evidence>
<feature type="transmembrane region" description="Helical" evidence="8">
    <location>
        <begin position="44"/>
        <end position="63"/>
    </location>
</feature>
<keyword evidence="7 8" id="KW-0472">Membrane</keyword>
<evidence type="ECO:0000256" key="4">
    <source>
        <dbReference type="ARBA" id="ARBA00022679"/>
    </source>
</evidence>
<keyword evidence="4" id="KW-0808">Transferase</keyword>
<dbReference type="Proteomes" id="UP001519287">
    <property type="component" value="Unassembled WGS sequence"/>
</dbReference>
<evidence type="ECO:0000256" key="3">
    <source>
        <dbReference type="ARBA" id="ARBA00022676"/>
    </source>
</evidence>
<dbReference type="PANTHER" id="PTHR33908">
    <property type="entry name" value="MANNOSYLTRANSFERASE YKCB-RELATED"/>
    <property type="match status" value="1"/>
</dbReference>
<evidence type="ECO:0000313" key="10">
    <source>
        <dbReference type="EMBL" id="MBP1990273.1"/>
    </source>
</evidence>
<dbReference type="InterPro" id="IPR050297">
    <property type="entry name" value="LipidA_mod_glycosyltrf_83"/>
</dbReference>
<evidence type="ECO:0000256" key="5">
    <source>
        <dbReference type="ARBA" id="ARBA00022692"/>
    </source>
</evidence>
<reference evidence="10 11" key="1">
    <citation type="submission" date="2021-03" db="EMBL/GenBank/DDBJ databases">
        <title>Genomic Encyclopedia of Type Strains, Phase IV (KMG-IV): sequencing the most valuable type-strain genomes for metagenomic binning, comparative biology and taxonomic classification.</title>
        <authorList>
            <person name="Goeker M."/>
        </authorList>
    </citation>
    <scope>NUCLEOTIDE SEQUENCE [LARGE SCALE GENOMIC DNA]</scope>
    <source>
        <strain evidence="10 11">DSM 26048</strain>
    </source>
</reference>
<feature type="domain" description="Glycosyltransferase RgtA/B/C/D-like" evidence="9">
    <location>
        <begin position="135"/>
        <end position="254"/>
    </location>
</feature>